<dbReference type="RefSeq" id="WP_015322742.1">
    <property type="nucleotide sequence ID" value="NC_019974.1"/>
</dbReference>
<feature type="compositionally biased region" description="Acidic residues" evidence="1">
    <location>
        <begin position="310"/>
        <end position="330"/>
    </location>
</feature>
<evidence type="ECO:0000313" key="2">
    <source>
        <dbReference type="EMBL" id="AGB39308.1"/>
    </source>
</evidence>
<feature type="compositionally biased region" description="Acidic residues" evidence="1">
    <location>
        <begin position="624"/>
        <end position="639"/>
    </location>
</feature>
<dbReference type="eggNOG" id="arCOG10133">
    <property type="taxonomic scope" value="Archaea"/>
</dbReference>
<gene>
    <name evidence="2" type="ORF">Natoc_3590</name>
</gene>
<dbReference type="KEGG" id="nou:Natoc_3590"/>
<evidence type="ECO:0000256" key="1">
    <source>
        <dbReference type="SAM" id="MobiDB-lite"/>
    </source>
</evidence>
<feature type="region of interest" description="Disordered" evidence="1">
    <location>
        <begin position="618"/>
        <end position="651"/>
    </location>
</feature>
<protein>
    <submittedName>
        <fullName evidence="2">Uncharacterized protein</fullName>
    </submittedName>
</protein>
<dbReference type="EMBL" id="CP003929">
    <property type="protein sequence ID" value="AGB39308.1"/>
    <property type="molecule type" value="Genomic_DNA"/>
</dbReference>
<feature type="compositionally biased region" description="Acidic residues" evidence="1">
    <location>
        <begin position="461"/>
        <end position="476"/>
    </location>
</feature>
<dbReference type="HOGENOM" id="CLU_249228_0_0_2"/>
<feature type="compositionally biased region" description="Acidic residues" evidence="1">
    <location>
        <begin position="931"/>
        <end position="955"/>
    </location>
</feature>
<feature type="region of interest" description="Disordered" evidence="1">
    <location>
        <begin position="1"/>
        <end position="39"/>
    </location>
</feature>
<sequence>MTTQVHDRTNGDGTEGSHEDALDLDGDDEAQHGQTNPSGIEFVARETLDGVECRISSNSEGLITAYLLTDGGTVLERQTIAGLDPGETFAFESRLEAGETYRIQCDAHGRSYVRGRSAVDYPFENDRFRVTNGLYTRAGAESTSYRYCIDRIGPVRETEREDAIDLDSDEEGQSWASLTDRSGVRIRTAEPVDGLVCRLSELSEGLITGYLTTDSGAVLERQTIATLEAGDTVAFETELAADEHYRVVFDARGRSYVRGRASVDYPLESETLEVTDGIYGGDERSDSYRYCIDQIWPDGAGAVVHTSESDASDDEDDGTDTLDLGSDEEGQSWSSLDEPSGVRFRTDEDVRDVTCRLSAETEGVTTAALTDDAGDVLEERSIDGLEAGETFSFETDLAADDHYRILCDADGDSYVRGRTGIGYPVASDVLEATHGIYSGDYESESYRYCVDRITVSVAESEPGEPENEEQEPEESEPTTSTVELDSDEEGQSWSSLDDLSGVRFRAHDDLERLTCRISGESDGLARAQLTDDDGGVLAEVSLDDLEAGDEFTLEADLAADDHYWILCDADGDSYVRGRASVDYPFEDDLLAVTEGIYGGYLESDSYRYCVDRITAERAGSDSESGTEIEREESELDLGGDQEAQSWSSLDRPSGVRLRAEEDVDVLECQLSGETEGVTTAVLTDDDEDVLEERSIADLEAGDAFAFETALEAGETYRVLVDADGDSYVRGRSEADYPIEDDLLAVTDGIYGGSYRSESYRYCLDRVAAEREYEVSVDDGEDDADETPDHEVATLELGDDEEGQSWSSLDDPSGVRFRTEAPVHTLECRLSAESEGLTRARLADDDGDVLAERSIADLAAGDEFVLEADLAAGETYRVVCDAEGESYVRGRTGIEYPVASDLLEATHGIYSVGYESDSYRYCVDRITAESGEMSDDADDADEPEQPALELGDDEEGQSWSSLDDRSGVRLLATESADALECRLSGETEGVTRAYLTDDDGDVLDDRSIAGLDAGETFVLNGSLEADTHYRVLCDADGESFVRGRTEIEYPIASDVLEATHGIYGGDLESDSYRYCVDRIEPTEPVESEPEPVSAPTPTESTHGLVAEVMTPPDDVTTVDVVAESSIDENGDLAAEILSYIGSQSEVNHEFVLPMGSYTWNTEFVVFDPIEYLEIRGKPRATLEIRDHGVDIAFLLGQWATNNPPKHVALRNLDVDIDDQAERDAGLISAHVGRCLIDNVELVGERWRHGPHGGDRYTCMINTRDPNALSLIRNFGLPDGEIADSSQPSVGHSIGCSADPPHEGINIWDRCYVEDYVDNGLYVRNSEGENFVDHSMAVNCGNGNIRIGAADEARDCKILLDGGSDQTYPGAGLWLNGGEAIAERIEIDGSDAQNDIVRVNSDADGGHIKDLDLFCGPNVQAPAIRCTETSSTNNRGLTIEDFDVEDITTAAGGSVRIRRSDVTLTNGTIDASYRPALTGYGDPDLEDVDMS</sequence>
<evidence type="ECO:0000313" key="3">
    <source>
        <dbReference type="Proteomes" id="UP000010878"/>
    </source>
</evidence>
<accession>L0K5E7</accession>
<dbReference type="STRING" id="694430.Natoc_3590"/>
<reference evidence="2 3" key="1">
    <citation type="submission" date="2012-11" db="EMBL/GenBank/DDBJ databases">
        <title>FINISHED of Natronococcus occultus SP4, DSM 3396.</title>
        <authorList>
            <consortium name="DOE Joint Genome Institute"/>
            <person name="Eisen J."/>
            <person name="Huntemann M."/>
            <person name="Wei C.-L."/>
            <person name="Han J."/>
            <person name="Detter J.C."/>
            <person name="Han C."/>
            <person name="Tapia R."/>
            <person name="Chen A."/>
            <person name="Kyrpides N."/>
            <person name="Mavromatis K."/>
            <person name="Markowitz V."/>
            <person name="Szeto E."/>
            <person name="Ivanova N."/>
            <person name="Mikhailova N."/>
            <person name="Ovchinnikova G."/>
            <person name="Pagani I."/>
            <person name="Pati A."/>
            <person name="Goodwin L."/>
            <person name="Nordberg H.P."/>
            <person name="Cantor M.N."/>
            <person name="Hua S.X."/>
            <person name="Woyke T."/>
            <person name="Eisen J."/>
            <person name="Klenk H.-P."/>
            <person name="Klenk H.-P."/>
        </authorList>
    </citation>
    <scope>NUCLEOTIDE SEQUENCE [LARGE SCALE GENOMIC DNA]</scope>
    <source>
        <strain evidence="2 3">SP4</strain>
    </source>
</reference>
<feature type="region of interest" description="Disordered" evidence="1">
    <location>
        <begin position="929"/>
        <end position="963"/>
    </location>
</feature>
<keyword evidence="3" id="KW-1185">Reference proteome</keyword>
<dbReference type="GeneID" id="14402276"/>
<feature type="compositionally biased region" description="Basic and acidic residues" evidence="1">
    <location>
        <begin position="1"/>
        <end position="21"/>
    </location>
</feature>
<organism evidence="2 3">
    <name type="scientific">Natronococcus occultus SP4</name>
    <dbReference type="NCBI Taxonomy" id="694430"/>
    <lineage>
        <taxon>Archaea</taxon>
        <taxon>Methanobacteriati</taxon>
        <taxon>Methanobacteriota</taxon>
        <taxon>Stenosarchaea group</taxon>
        <taxon>Halobacteria</taxon>
        <taxon>Halobacteriales</taxon>
        <taxon>Natrialbaceae</taxon>
        <taxon>Natronococcus</taxon>
    </lineage>
</organism>
<feature type="region of interest" description="Disordered" evidence="1">
    <location>
        <begin position="304"/>
        <end position="344"/>
    </location>
</feature>
<name>L0K5E7_9EURY</name>
<dbReference type="Proteomes" id="UP000010878">
    <property type="component" value="Chromosome"/>
</dbReference>
<feature type="region of interest" description="Disordered" evidence="1">
    <location>
        <begin position="458"/>
        <end position="495"/>
    </location>
</feature>
<proteinExistence type="predicted"/>